<evidence type="ECO:0008006" key="4">
    <source>
        <dbReference type="Google" id="ProtNLM"/>
    </source>
</evidence>
<gene>
    <name evidence="2" type="ORF">DUNSADRAFT_4262</name>
</gene>
<name>A0ABQ7GSF9_DUNSA</name>
<dbReference type="Proteomes" id="UP000815325">
    <property type="component" value="Unassembled WGS sequence"/>
</dbReference>
<proteinExistence type="predicted"/>
<reference evidence="2" key="1">
    <citation type="submission" date="2017-08" db="EMBL/GenBank/DDBJ databases">
        <authorList>
            <person name="Polle J.E."/>
            <person name="Barry K."/>
            <person name="Cushman J."/>
            <person name="Schmutz J."/>
            <person name="Tran D."/>
            <person name="Hathwaick L.T."/>
            <person name="Yim W.C."/>
            <person name="Jenkins J."/>
            <person name="Mckie-Krisberg Z.M."/>
            <person name="Prochnik S."/>
            <person name="Lindquist E."/>
            <person name="Dockter R.B."/>
            <person name="Adam C."/>
            <person name="Molina H."/>
            <person name="Bunkerborg J."/>
            <person name="Jin E."/>
            <person name="Buchheim M."/>
            <person name="Magnuson J."/>
        </authorList>
    </citation>
    <scope>NUCLEOTIDE SEQUENCE</scope>
    <source>
        <strain evidence="2">CCAP 19/18</strain>
    </source>
</reference>
<keyword evidence="3" id="KW-1185">Reference proteome</keyword>
<accession>A0ABQ7GSF9</accession>
<evidence type="ECO:0000256" key="1">
    <source>
        <dbReference type="SAM" id="MobiDB-lite"/>
    </source>
</evidence>
<protein>
    <recommendedName>
        <fullName evidence="4">Encoded protein</fullName>
    </recommendedName>
</protein>
<feature type="compositionally biased region" description="Polar residues" evidence="1">
    <location>
        <begin position="113"/>
        <end position="123"/>
    </location>
</feature>
<feature type="region of interest" description="Disordered" evidence="1">
    <location>
        <begin position="1"/>
        <end position="30"/>
    </location>
</feature>
<evidence type="ECO:0000313" key="2">
    <source>
        <dbReference type="EMBL" id="KAF5837515.1"/>
    </source>
</evidence>
<evidence type="ECO:0000313" key="3">
    <source>
        <dbReference type="Proteomes" id="UP000815325"/>
    </source>
</evidence>
<feature type="region of interest" description="Disordered" evidence="1">
    <location>
        <begin position="113"/>
        <end position="158"/>
    </location>
</feature>
<organism evidence="2 3">
    <name type="scientific">Dunaliella salina</name>
    <name type="common">Green alga</name>
    <name type="synonym">Protococcus salinus</name>
    <dbReference type="NCBI Taxonomy" id="3046"/>
    <lineage>
        <taxon>Eukaryota</taxon>
        <taxon>Viridiplantae</taxon>
        <taxon>Chlorophyta</taxon>
        <taxon>core chlorophytes</taxon>
        <taxon>Chlorophyceae</taxon>
        <taxon>CS clade</taxon>
        <taxon>Chlamydomonadales</taxon>
        <taxon>Dunaliellaceae</taxon>
        <taxon>Dunaliella</taxon>
    </lineage>
</organism>
<dbReference type="EMBL" id="MU069613">
    <property type="protein sequence ID" value="KAF5837515.1"/>
    <property type="molecule type" value="Genomic_DNA"/>
</dbReference>
<comment type="caution">
    <text evidence="2">The sequence shown here is derived from an EMBL/GenBank/DDBJ whole genome shotgun (WGS) entry which is preliminary data.</text>
</comment>
<sequence length="293" mass="30486">MSGGGGVKRQRRSVERMPAAQSSECYAGSEHASHKESTASVCCSLDDDISQAGLRLDAVQAPFTPRAGAEGACPFPMGTAKLAVFIEGACPGGVMSAPTAMASPLCLDQTGKAQLSSSSTSRKNIVARRFTPEHSRPAPHARSYNAAPQRRKQQQQQLQCQANMLAAACTPVASVDDSFLGPQLTIRTPRPRISGITPEDCFAPSSTASLFHPSPRRGSSAPSSILASQLQASLNSIDGSLEQHCRGTPSRVLSSGSHTCGTPSRCSPAARAASQDLDSCVLGSGGSMTRLCK</sequence>